<dbReference type="AlphaFoldDB" id="A0A1M4WN83"/>
<accession>A0A1M4WN83</accession>
<dbReference type="OrthoDB" id="9814284at2"/>
<keyword evidence="2" id="KW-1185">Reference proteome</keyword>
<dbReference type="Proteomes" id="UP000184476">
    <property type="component" value="Unassembled WGS sequence"/>
</dbReference>
<proteinExistence type="predicted"/>
<evidence type="ECO:0000313" key="1">
    <source>
        <dbReference type="EMBL" id="SHE82696.1"/>
    </source>
</evidence>
<dbReference type="STRING" id="112248.SAMN05444392_103300"/>
<dbReference type="EMBL" id="FQVL01000003">
    <property type="protein sequence ID" value="SHE82696.1"/>
    <property type="molecule type" value="Genomic_DNA"/>
</dbReference>
<protein>
    <submittedName>
        <fullName evidence="1">Uncharacterized short protein YbdD, DUF466 family</fullName>
    </submittedName>
</protein>
<dbReference type="PANTHER" id="PTHR38453:SF1">
    <property type="entry name" value="CYTOPLASMIC PROTEIN"/>
    <property type="match status" value="1"/>
</dbReference>
<dbReference type="Pfam" id="PF04328">
    <property type="entry name" value="Sel_put"/>
    <property type="match status" value="1"/>
</dbReference>
<dbReference type="InterPro" id="IPR007423">
    <property type="entry name" value="Sel_put"/>
</dbReference>
<name>A0A1M4WN83_9BACL</name>
<sequence>MSWLKPFVAVADYLNAIAGVPNYQQYVDHMEKYHPNEKILSEKEFHRQAIDERYGGGTIRRCC</sequence>
<reference evidence="1 2" key="1">
    <citation type="submission" date="2016-11" db="EMBL/GenBank/DDBJ databases">
        <authorList>
            <person name="Jaros S."/>
            <person name="Januszkiewicz K."/>
            <person name="Wedrychowicz H."/>
        </authorList>
    </citation>
    <scope>NUCLEOTIDE SEQUENCE [LARGE SCALE GENOMIC DNA]</scope>
    <source>
        <strain evidence="1 2">DSM 44666</strain>
    </source>
</reference>
<dbReference type="RefSeq" id="WP_073154376.1">
    <property type="nucleotide sequence ID" value="NZ_FQVL01000003.1"/>
</dbReference>
<organism evidence="1 2">
    <name type="scientific">Seinonella peptonophila</name>
    <dbReference type="NCBI Taxonomy" id="112248"/>
    <lineage>
        <taxon>Bacteria</taxon>
        <taxon>Bacillati</taxon>
        <taxon>Bacillota</taxon>
        <taxon>Bacilli</taxon>
        <taxon>Bacillales</taxon>
        <taxon>Thermoactinomycetaceae</taxon>
        <taxon>Seinonella</taxon>
    </lineage>
</organism>
<evidence type="ECO:0000313" key="2">
    <source>
        <dbReference type="Proteomes" id="UP000184476"/>
    </source>
</evidence>
<dbReference type="PANTHER" id="PTHR38453">
    <property type="entry name" value="CYTOPLASMIC PROTEIN-RELATED"/>
    <property type="match status" value="1"/>
</dbReference>
<gene>
    <name evidence="1" type="ORF">SAMN05444392_103300</name>
</gene>